<protein>
    <recommendedName>
        <fullName evidence="1">Aldehyde oxidase/xanthine dehydrogenase second molybdopterin binding domain-containing protein</fullName>
    </recommendedName>
</protein>
<dbReference type="GO" id="GO:0016491">
    <property type="term" value="F:oxidoreductase activity"/>
    <property type="evidence" value="ECO:0007669"/>
    <property type="project" value="InterPro"/>
</dbReference>
<dbReference type="STRING" id="7217.A0A0P8XX26"/>
<accession>A0A0P8XX26</accession>
<organism evidence="2 3">
    <name type="scientific">Drosophila ananassae</name>
    <name type="common">Fruit fly</name>
    <dbReference type="NCBI Taxonomy" id="7217"/>
    <lineage>
        <taxon>Eukaryota</taxon>
        <taxon>Metazoa</taxon>
        <taxon>Ecdysozoa</taxon>
        <taxon>Arthropoda</taxon>
        <taxon>Hexapoda</taxon>
        <taxon>Insecta</taxon>
        <taxon>Pterygota</taxon>
        <taxon>Neoptera</taxon>
        <taxon>Endopterygota</taxon>
        <taxon>Diptera</taxon>
        <taxon>Brachycera</taxon>
        <taxon>Muscomorpha</taxon>
        <taxon>Ephydroidea</taxon>
        <taxon>Drosophilidae</taxon>
        <taxon>Drosophila</taxon>
        <taxon>Sophophora</taxon>
    </lineage>
</organism>
<feature type="domain" description="Aldehyde oxidase/xanthine dehydrogenase second molybdopterin binding" evidence="1">
    <location>
        <begin position="1"/>
        <end position="57"/>
    </location>
</feature>
<dbReference type="EMBL" id="CH902617">
    <property type="protein sequence ID" value="KPU79263.1"/>
    <property type="molecule type" value="Genomic_DNA"/>
</dbReference>
<evidence type="ECO:0000259" key="1">
    <source>
        <dbReference type="Pfam" id="PF20256"/>
    </source>
</evidence>
<keyword evidence="3" id="KW-1185">Reference proteome</keyword>
<dbReference type="OrthoDB" id="8300278at2759"/>
<evidence type="ECO:0000313" key="2">
    <source>
        <dbReference type="EMBL" id="KPU79263.1"/>
    </source>
</evidence>
<dbReference type="SUPFAM" id="SSF56003">
    <property type="entry name" value="Molybdenum cofactor-binding domain"/>
    <property type="match status" value="1"/>
</dbReference>
<name>A0A0P8XX26_DROAN</name>
<dbReference type="GO" id="GO:0005506">
    <property type="term" value="F:iron ion binding"/>
    <property type="evidence" value="ECO:0007669"/>
    <property type="project" value="InterPro"/>
</dbReference>
<dbReference type="Proteomes" id="UP000007801">
    <property type="component" value="Unassembled WGS sequence"/>
</dbReference>
<dbReference type="PANTHER" id="PTHR45444:SF3">
    <property type="entry name" value="XANTHINE DEHYDROGENASE"/>
    <property type="match status" value="1"/>
</dbReference>
<dbReference type="Gene3D" id="3.30.365.10">
    <property type="entry name" value="Aldehyde oxidase/xanthine dehydrogenase, molybdopterin binding domain"/>
    <property type="match status" value="1"/>
</dbReference>
<proteinExistence type="predicted"/>
<dbReference type="AlphaFoldDB" id="A0A0P8XX26"/>
<reference evidence="2 3" key="1">
    <citation type="journal article" date="2007" name="Nature">
        <title>Evolution of genes and genomes on the Drosophila phylogeny.</title>
        <authorList>
            <consortium name="Drosophila 12 Genomes Consortium"/>
            <person name="Clark A.G."/>
            <person name="Eisen M.B."/>
            <person name="Smith D.R."/>
            <person name="Bergman C.M."/>
            <person name="Oliver B."/>
            <person name="Markow T.A."/>
            <person name="Kaufman T.C."/>
            <person name="Kellis M."/>
            <person name="Gelbart W."/>
            <person name="Iyer V.N."/>
            <person name="Pollard D.A."/>
            <person name="Sackton T.B."/>
            <person name="Larracuente A.M."/>
            <person name="Singh N.D."/>
            <person name="Abad J.P."/>
            <person name="Abt D.N."/>
            <person name="Adryan B."/>
            <person name="Aguade M."/>
            <person name="Akashi H."/>
            <person name="Anderson W.W."/>
            <person name="Aquadro C.F."/>
            <person name="Ardell D.H."/>
            <person name="Arguello R."/>
            <person name="Artieri C.G."/>
            <person name="Barbash D.A."/>
            <person name="Barker D."/>
            <person name="Barsanti P."/>
            <person name="Batterham P."/>
            <person name="Batzoglou S."/>
            <person name="Begun D."/>
            <person name="Bhutkar A."/>
            <person name="Blanco E."/>
            <person name="Bosak S.A."/>
            <person name="Bradley R.K."/>
            <person name="Brand A.D."/>
            <person name="Brent M.R."/>
            <person name="Brooks A.N."/>
            <person name="Brown R.H."/>
            <person name="Butlin R.K."/>
            <person name="Caggese C."/>
            <person name="Calvi B.R."/>
            <person name="Bernardo de Carvalho A."/>
            <person name="Caspi A."/>
            <person name="Castrezana S."/>
            <person name="Celniker S.E."/>
            <person name="Chang J.L."/>
            <person name="Chapple C."/>
            <person name="Chatterji S."/>
            <person name="Chinwalla A."/>
            <person name="Civetta A."/>
            <person name="Clifton S.W."/>
            <person name="Comeron J.M."/>
            <person name="Costello J.C."/>
            <person name="Coyne J.A."/>
            <person name="Daub J."/>
            <person name="David R.G."/>
            <person name="Delcher A.L."/>
            <person name="Delehaunty K."/>
            <person name="Do C.B."/>
            <person name="Ebling H."/>
            <person name="Edwards K."/>
            <person name="Eickbush T."/>
            <person name="Evans J.D."/>
            <person name="Filipski A."/>
            <person name="Findeiss S."/>
            <person name="Freyhult E."/>
            <person name="Fulton L."/>
            <person name="Fulton R."/>
            <person name="Garcia A.C."/>
            <person name="Gardiner A."/>
            <person name="Garfield D.A."/>
            <person name="Garvin B.E."/>
            <person name="Gibson G."/>
            <person name="Gilbert D."/>
            <person name="Gnerre S."/>
            <person name="Godfrey J."/>
            <person name="Good R."/>
            <person name="Gotea V."/>
            <person name="Gravely B."/>
            <person name="Greenberg A.J."/>
            <person name="Griffiths-Jones S."/>
            <person name="Gross S."/>
            <person name="Guigo R."/>
            <person name="Gustafson E.A."/>
            <person name="Haerty W."/>
            <person name="Hahn M.W."/>
            <person name="Halligan D.L."/>
            <person name="Halpern A.L."/>
            <person name="Halter G.M."/>
            <person name="Han M.V."/>
            <person name="Heger A."/>
            <person name="Hillier L."/>
            <person name="Hinrichs A.S."/>
            <person name="Holmes I."/>
            <person name="Hoskins R.A."/>
            <person name="Hubisz M.J."/>
            <person name="Hultmark D."/>
            <person name="Huntley M.A."/>
            <person name="Jaffe D.B."/>
            <person name="Jagadeeshan S."/>
            <person name="Jeck W.R."/>
            <person name="Johnson J."/>
            <person name="Jones C.D."/>
            <person name="Jordan W.C."/>
            <person name="Karpen G.H."/>
            <person name="Kataoka E."/>
            <person name="Keightley P.D."/>
            <person name="Kheradpour P."/>
            <person name="Kirkness E.F."/>
            <person name="Koerich L.B."/>
            <person name="Kristiansen K."/>
            <person name="Kudrna D."/>
            <person name="Kulathinal R.J."/>
            <person name="Kumar S."/>
            <person name="Kwok R."/>
            <person name="Lander E."/>
            <person name="Langley C.H."/>
            <person name="Lapoint R."/>
            <person name="Lazzaro B.P."/>
            <person name="Lee S.J."/>
            <person name="Levesque L."/>
            <person name="Li R."/>
            <person name="Lin C.F."/>
            <person name="Lin M.F."/>
            <person name="Lindblad-Toh K."/>
            <person name="Llopart A."/>
            <person name="Long M."/>
            <person name="Low L."/>
            <person name="Lozovsky E."/>
            <person name="Lu J."/>
            <person name="Luo M."/>
            <person name="Machado C.A."/>
            <person name="Makalowski W."/>
            <person name="Marzo M."/>
            <person name="Matsuda M."/>
            <person name="Matzkin L."/>
            <person name="McAllister B."/>
            <person name="McBride C.S."/>
            <person name="McKernan B."/>
            <person name="McKernan K."/>
            <person name="Mendez-Lago M."/>
            <person name="Minx P."/>
            <person name="Mollenhauer M.U."/>
            <person name="Montooth K."/>
            <person name="Mount S.M."/>
            <person name="Mu X."/>
            <person name="Myers E."/>
            <person name="Negre B."/>
            <person name="Newfeld S."/>
            <person name="Nielsen R."/>
            <person name="Noor M.A."/>
            <person name="O'Grady P."/>
            <person name="Pachter L."/>
            <person name="Papaceit M."/>
            <person name="Parisi M.J."/>
            <person name="Parisi M."/>
            <person name="Parts L."/>
            <person name="Pedersen J.S."/>
            <person name="Pesole G."/>
            <person name="Phillippy A.M."/>
            <person name="Ponting C.P."/>
            <person name="Pop M."/>
            <person name="Porcelli D."/>
            <person name="Powell J.R."/>
            <person name="Prohaska S."/>
            <person name="Pruitt K."/>
            <person name="Puig M."/>
            <person name="Quesneville H."/>
            <person name="Ram K.R."/>
            <person name="Rand D."/>
            <person name="Rasmussen M.D."/>
            <person name="Reed L.K."/>
            <person name="Reenan R."/>
            <person name="Reily A."/>
            <person name="Remington K.A."/>
            <person name="Rieger T.T."/>
            <person name="Ritchie M.G."/>
            <person name="Robin C."/>
            <person name="Rogers Y.H."/>
            <person name="Rohde C."/>
            <person name="Rozas J."/>
            <person name="Rubenfield M.J."/>
            <person name="Ruiz A."/>
            <person name="Russo S."/>
            <person name="Salzberg S.L."/>
            <person name="Sanchez-Gracia A."/>
            <person name="Saranga D.J."/>
            <person name="Sato H."/>
            <person name="Schaeffer S.W."/>
            <person name="Schatz M.C."/>
            <person name="Schlenke T."/>
            <person name="Schwartz R."/>
            <person name="Segarra C."/>
            <person name="Singh R.S."/>
            <person name="Sirot L."/>
            <person name="Sirota M."/>
            <person name="Sisneros N.B."/>
            <person name="Smith C.D."/>
            <person name="Smith T.F."/>
            <person name="Spieth J."/>
            <person name="Stage D.E."/>
            <person name="Stark A."/>
            <person name="Stephan W."/>
            <person name="Strausberg R.L."/>
            <person name="Strempel S."/>
            <person name="Sturgill D."/>
            <person name="Sutton G."/>
            <person name="Sutton G.G."/>
            <person name="Tao W."/>
            <person name="Teichmann S."/>
            <person name="Tobari Y.N."/>
            <person name="Tomimura Y."/>
            <person name="Tsolas J.M."/>
            <person name="Valente V.L."/>
            <person name="Venter E."/>
            <person name="Venter J.C."/>
            <person name="Vicario S."/>
            <person name="Vieira F.G."/>
            <person name="Vilella A.J."/>
            <person name="Villasante A."/>
            <person name="Walenz B."/>
            <person name="Wang J."/>
            <person name="Wasserman M."/>
            <person name="Watts T."/>
            <person name="Wilson D."/>
            <person name="Wilson R.K."/>
            <person name="Wing R.A."/>
            <person name="Wolfner M.F."/>
            <person name="Wong A."/>
            <person name="Wong G.K."/>
            <person name="Wu C.I."/>
            <person name="Wu G."/>
            <person name="Yamamoto D."/>
            <person name="Yang H.P."/>
            <person name="Yang S.P."/>
            <person name="Yorke J.A."/>
            <person name="Yoshida K."/>
            <person name="Zdobnov E."/>
            <person name="Zhang P."/>
            <person name="Zhang Y."/>
            <person name="Zimin A.V."/>
            <person name="Baldwin J."/>
            <person name="Abdouelleil A."/>
            <person name="Abdulkadir J."/>
            <person name="Abebe A."/>
            <person name="Abera B."/>
            <person name="Abreu J."/>
            <person name="Acer S.C."/>
            <person name="Aftuck L."/>
            <person name="Alexander A."/>
            <person name="An P."/>
            <person name="Anderson E."/>
            <person name="Anderson S."/>
            <person name="Arachi H."/>
            <person name="Azer M."/>
            <person name="Bachantsang P."/>
            <person name="Barry A."/>
            <person name="Bayul T."/>
            <person name="Berlin A."/>
            <person name="Bessette D."/>
            <person name="Bloom T."/>
            <person name="Blye J."/>
            <person name="Boguslavskiy L."/>
            <person name="Bonnet C."/>
            <person name="Boukhgalter B."/>
            <person name="Bourzgui I."/>
            <person name="Brown A."/>
            <person name="Cahill P."/>
            <person name="Channer S."/>
            <person name="Cheshatsang Y."/>
            <person name="Chuda L."/>
            <person name="Citroen M."/>
            <person name="Collymore A."/>
            <person name="Cooke P."/>
            <person name="Costello M."/>
            <person name="D'Aco K."/>
            <person name="Daza R."/>
            <person name="De Haan G."/>
            <person name="DeGray S."/>
            <person name="DeMaso C."/>
            <person name="Dhargay N."/>
            <person name="Dooley K."/>
            <person name="Dooley E."/>
            <person name="Doricent M."/>
            <person name="Dorje P."/>
            <person name="Dorjee K."/>
            <person name="Dupes A."/>
            <person name="Elong R."/>
            <person name="Falk J."/>
            <person name="Farina A."/>
            <person name="Faro S."/>
            <person name="Ferguson D."/>
            <person name="Fisher S."/>
            <person name="Foley C.D."/>
            <person name="Franke A."/>
            <person name="Friedrich D."/>
            <person name="Gadbois L."/>
            <person name="Gearin G."/>
            <person name="Gearin C.R."/>
            <person name="Giannoukos G."/>
            <person name="Goode T."/>
            <person name="Graham J."/>
            <person name="Grandbois E."/>
            <person name="Grewal S."/>
            <person name="Gyaltsen K."/>
            <person name="Hafez N."/>
            <person name="Hagos B."/>
            <person name="Hall J."/>
            <person name="Henson C."/>
            <person name="Hollinger A."/>
            <person name="Honan T."/>
            <person name="Huard M.D."/>
            <person name="Hughes L."/>
            <person name="Hurhula B."/>
            <person name="Husby M.E."/>
            <person name="Kamat A."/>
            <person name="Kanga B."/>
            <person name="Kashin S."/>
            <person name="Khazanovich D."/>
            <person name="Kisner P."/>
            <person name="Lance K."/>
            <person name="Lara M."/>
            <person name="Lee W."/>
            <person name="Lennon N."/>
            <person name="Letendre F."/>
            <person name="LeVine R."/>
            <person name="Lipovsky A."/>
            <person name="Liu X."/>
            <person name="Liu J."/>
            <person name="Liu S."/>
            <person name="Lokyitsang T."/>
            <person name="Lokyitsang Y."/>
            <person name="Lubonja R."/>
            <person name="Lui A."/>
            <person name="MacDonald P."/>
            <person name="Magnisalis V."/>
            <person name="Maru K."/>
            <person name="Matthews C."/>
            <person name="McCusker W."/>
            <person name="McDonough S."/>
            <person name="Mehta T."/>
            <person name="Meldrim J."/>
            <person name="Meneus L."/>
            <person name="Mihai O."/>
            <person name="Mihalev A."/>
            <person name="Mihova T."/>
            <person name="Mittelman R."/>
            <person name="Mlenga V."/>
            <person name="Montmayeur A."/>
            <person name="Mulrain L."/>
            <person name="Navidi A."/>
            <person name="Naylor J."/>
            <person name="Negash T."/>
            <person name="Nguyen T."/>
            <person name="Nguyen N."/>
            <person name="Nicol R."/>
            <person name="Norbu C."/>
            <person name="Norbu N."/>
            <person name="Novod N."/>
            <person name="O'Neill B."/>
            <person name="Osman S."/>
            <person name="Markiewicz E."/>
            <person name="Oyono O.L."/>
            <person name="Patti C."/>
            <person name="Phunkhang P."/>
            <person name="Pierre F."/>
            <person name="Priest M."/>
            <person name="Raghuraman S."/>
            <person name="Rege F."/>
            <person name="Reyes R."/>
            <person name="Rise C."/>
            <person name="Rogov P."/>
            <person name="Ross K."/>
            <person name="Ryan E."/>
            <person name="Settipalli S."/>
            <person name="Shea T."/>
            <person name="Sherpa N."/>
            <person name="Shi L."/>
            <person name="Shih D."/>
            <person name="Sparrow T."/>
            <person name="Spaulding J."/>
            <person name="Stalker J."/>
            <person name="Stange-Thomann N."/>
            <person name="Stavropoulos S."/>
            <person name="Stone C."/>
            <person name="Strader C."/>
            <person name="Tesfaye S."/>
            <person name="Thomson T."/>
            <person name="Thoulutsang Y."/>
            <person name="Thoulutsang D."/>
            <person name="Topham K."/>
            <person name="Topping I."/>
            <person name="Tsamla T."/>
            <person name="Vassiliev H."/>
            <person name="Vo A."/>
            <person name="Wangchuk T."/>
            <person name="Wangdi T."/>
            <person name="Weiand M."/>
            <person name="Wilkinson J."/>
            <person name="Wilson A."/>
            <person name="Yadav S."/>
            <person name="Young G."/>
            <person name="Yu Q."/>
            <person name="Zembek L."/>
            <person name="Zhong D."/>
            <person name="Zimmer A."/>
            <person name="Zwirko Z."/>
            <person name="Jaffe D.B."/>
            <person name="Alvarez P."/>
            <person name="Brockman W."/>
            <person name="Butler J."/>
            <person name="Chin C."/>
            <person name="Gnerre S."/>
            <person name="Grabherr M."/>
            <person name="Kleber M."/>
            <person name="Mauceli E."/>
            <person name="MacCallum I."/>
        </authorList>
    </citation>
    <scope>NUCLEOTIDE SEQUENCE [LARGE SCALE GENOMIC DNA]</scope>
    <source>
        <strain evidence="3">Tucson 14024-0371.13</strain>
    </source>
</reference>
<dbReference type="SMR" id="A0A0P8XX26"/>
<gene>
    <name evidence="2" type="primary">Dana\GF27747</name>
    <name evidence="2" type="ORF">GF27747</name>
</gene>
<dbReference type="InterPro" id="IPR016208">
    <property type="entry name" value="Ald_Oxase/xanthine_DH-like"/>
</dbReference>
<dbReference type="PANTHER" id="PTHR45444">
    <property type="entry name" value="XANTHINE DEHYDROGENASE"/>
    <property type="match status" value="1"/>
</dbReference>
<dbReference type="InterPro" id="IPR037165">
    <property type="entry name" value="AldOxase/xan_DH_Mopterin-bd_sf"/>
</dbReference>
<evidence type="ECO:0000313" key="3">
    <source>
        <dbReference type="Proteomes" id="UP000007801"/>
    </source>
</evidence>
<dbReference type="InterPro" id="IPR046867">
    <property type="entry name" value="AldOxase/xan_DH_MoCoBD2"/>
</dbReference>
<dbReference type="Pfam" id="PF20256">
    <property type="entry name" value="MoCoBD_2"/>
    <property type="match status" value="1"/>
</dbReference>
<sequence>MDIGSSLNPAIDIGQIEGAFMQGYGLFTLEELMYSPQGMLYSRGPEMYKLPGFADIPDEFNVSLLTGAPNPRAVYSSKAVGEPPIFIGSFASFAIKEAIAAAREDQGLNGDYPLEAPATSARIRMACQDKFTNLLKMPEDGTCRGTLCFKK</sequence>
<dbReference type="InParanoid" id="A0A0P8XX26"/>
<dbReference type="FunFam" id="3.30.365.10:FF:000004">
    <property type="entry name" value="Xanthine dehydrogenase oxidase"/>
    <property type="match status" value="1"/>
</dbReference>